<keyword evidence="3" id="KW-1185">Reference proteome</keyword>
<accession>A0ABW1ND86</accession>
<evidence type="ECO:0000313" key="2">
    <source>
        <dbReference type="EMBL" id="MFC6081056.1"/>
    </source>
</evidence>
<keyword evidence="1" id="KW-0472">Membrane</keyword>
<evidence type="ECO:0008006" key="4">
    <source>
        <dbReference type="Google" id="ProtNLM"/>
    </source>
</evidence>
<keyword evidence="1" id="KW-1133">Transmembrane helix</keyword>
<feature type="transmembrane region" description="Helical" evidence="1">
    <location>
        <begin position="20"/>
        <end position="43"/>
    </location>
</feature>
<evidence type="ECO:0000256" key="1">
    <source>
        <dbReference type="SAM" id="Phobius"/>
    </source>
</evidence>
<dbReference type="Proteomes" id="UP001596137">
    <property type="component" value="Unassembled WGS sequence"/>
</dbReference>
<name>A0ABW1ND86_9ACTN</name>
<organism evidence="2 3">
    <name type="scientific">Sphaerisporangium aureirubrum</name>
    <dbReference type="NCBI Taxonomy" id="1544736"/>
    <lineage>
        <taxon>Bacteria</taxon>
        <taxon>Bacillati</taxon>
        <taxon>Actinomycetota</taxon>
        <taxon>Actinomycetes</taxon>
        <taxon>Streptosporangiales</taxon>
        <taxon>Streptosporangiaceae</taxon>
        <taxon>Sphaerisporangium</taxon>
    </lineage>
</organism>
<proteinExistence type="predicted"/>
<gene>
    <name evidence="2" type="ORF">ACFP1K_07775</name>
</gene>
<sequence>MSPEELGQVWHYLQTHPADTGIILLLLLIPVLIIAALAAYAWSTARRRRRTDRLYVGNIPWHPESLVRDLGPAEEAAFEALVAQLPKLDRRWVR</sequence>
<protein>
    <recommendedName>
        <fullName evidence="4">DUF4381 domain-containing protein</fullName>
    </recommendedName>
</protein>
<comment type="caution">
    <text evidence="2">The sequence shown here is derived from an EMBL/GenBank/DDBJ whole genome shotgun (WGS) entry which is preliminary data.</text>
</comment>
<dbReference type="EMBL" id="JBHSRF010000007">
    <property type="protein sequence ID" value="MFC6081056.1"/>
    <property type="molecule type" value="Genomic_DNA"/>
</dbReference>
<reference evidence="3" key="1">
    <citation type="journal article" date="2019" name="Int. J. Syst. Evol. Microbiol.">
        <title>The Global Catalogue of Microorganisms (GCM) 10K type strain sequencing project: providing services to taxonomists for standard genome sequencing and annotation.</title>
        <authorList>
            <consortium name="The Broad Institute Genomics Platform"/>
            <consortium name="The Broad Institute Genome Sequencing Center for Infectious Disease"/>
            <person name="Wu L."/>
            <person name="Ma J."/>
        </authorList>
    </citation>
    <scope>NUCLEOTIDE SEQUENCE [LARGE SCALE GENOMIC DNA]</scope>
    <source>
        <strain evidence="3">JCM 30346</strain>
    </source>
</reference>
<keyword evidence="1" id="KW-0812">Transmembrane</keyword>
<dbReference type="RefSeq" id="WP_380748479.1">
    <property type="nucleotide sequence ID" value="NZ_JBHSRF010000007.1"/>
</dbReference>
<evidence type="ECO:0000313" key="3">
    <source>
        <dbReference type="Proteomes" id="UP001596137"/>
    </source>
</evidence>